<feature type="compositionally biased region" description="Polar residues" evidence="2">
    <location>
        <begin position="637"/>
        <end position="648"/>
    </location>
</feature>
<feature type="region of interest" description="Disordered" evidence="2">
    <location>
        <begin position="566"/>
        <end position="805"/>
    </location>
</feature>
<feature type="coiled-coil region" evidence="1">
    <location>
        <begin position="94"/>
        <end position="121"/>
    </location>
</feature>
<organism evidence="3 4">
    <name type="scientific">Rhizopus stolonifer</name>
    <name type="common">Rhizopus nigricans</name>
    <dbReference type="NCBI Taxonomy" id="4846"/>
    <lineage>
        <taxon>Eukaryota</taxon>
        <taxon>Fungi</taxon>
        <taxon>Fungi incertae sedis</taxon>
        <taxon>Mucoromycota</taxon>
        <taxon>Mucoromycotina</taxon>
        <taxon>Mucoromycetes</taxon>
        <taxon>Mucorales</taxon>
        <taxon>Mucorineae</taxon>
        <taxon>Rhizopodaceae</taxon>
        <taxon>Rhizopus</taxon>
    </lineage>
</organism>
<dbReference type="AlphaFoldDB" id="A0A367KWS7"/>
<feature type="compositionally biased region" description="Low complexity" evidence="2">
    <location>
        <begin position="950"/>
        <end position="974"/>
    </location>
</feature>
<name>A0A367KWS7_RHIST</name>
<feature type="non-terminal residue" evidence="3">
    <location>
        <position position="1104"/>
    </location>
</feature>
<feature type="compositionally biased region" description="Polar residues" evidence="2">
    <location>
        <begin position="1048"/>
        <end position="1086"/>
    </location>
</feature>
<keyword evidence="1" id="KW-0175">Coiled coil</keyword>
<feature type="compositionally biased region" description="Polar residues" evidence="2">
    <location>
        <begin position="867"/>
        <end position="900"/>
    </location>
</feature>
<evidence type="ECO:0000313" key="3">
    <source>
        <dbReference type="EMBL" id="RCI06332.1"/>
    </source>
</evidence>
<feature type="compositionally biased region" description="Basic and acidic residues" evidence="2">
    <location>
        <begin position="649"/>
        <end position="690"/>
    </location>
</feature>
<dbReference type="Proteomes" id="UP000253551">
    <property type="component" value="Unassembled WGS sequence"/>
</dbReference>
<feature type="region of interest" description="Disordered" evidence="2">
    <location>
        <begin position="859"/>
        <end position="1104"/>
    </location>
</feature>
<sequence>METPIEVLRVEQSGVSKELARFRACDMETRSLYCREWAQFIYKKHFVWNAKTQEEVPENQTAATSLSAGKYQINFLLENDASEEVVRKERAALMAKKFEQLQEQKQENDSLINQIIEACQAWMTLPSGYSGLPDLFEPVQFNPYPDNIPLVDDPKDPSHLLDPLIIERQALCLPSDCFHLLKNLTGDILLSHTTPTCNHTRPESKTPGDLEIDRTIFNEKADTAVKKALAELKLALERAWHPLNSFLEKLSEFEKRRTRLMGNECQATIDDYFTSQKFVSFVDSWPTEQAQFKNKKSTPEEIAKVDSIFENHLNHFKTLVLNFMNEFAPAHMKEIHTLTTDLWKLIVPTIYEMGERMASHEDHKGTKNPNAAKIGESLKALDVNSLKRMDSTKEVDIAQDRIVESLNVKVEELFKDIDSLLKAYKESLRSSLSGRIERLNNKDMKKKIKKVESGYYSIRQTFRYEVTENIFPESLFCKFSLVCLEPLMQEGEVMEAVTIEKEVKRFVESHKDLLRQRCSLLNDFEDGVQTGRRELAGVLGKLFLKEGMRIQGDNLALKRQNNLLKSMGVSTEETSTKKKKGKKKPSPSVSGASTPATVVEEPPASAKKVAAKEKVKEVSAPSPTKSTVAPKEKVPSPSISTAKKTSVANDKKAATPVVEKKIATPPAPEKKAAATAQERKVAPAVAEKKITASVAEIKPTPDTEKKKAASPNVTETKTKIEKNTVPFAEKKLQTSEEKPAPAVEKKAPSNLPPPRLEKKPTTITMKKKLSPSGLEKKPTAAVENKAPSSLPPPGLQKKPTASVVEQEPVDGVIDWETIQASVLAEVNAEQESKTNSEPVQDWNRIKTQSAEISSWSAVASEGKKWSEQSQVTKETTTEANTWSGAASKSNKWASVASGSPTEKPFVESNAWSTNATAPSGNDWTTKKASKAGNASTFDTTEDTNLGGWGAPATTIASKAAASDKWSASGWGASKETTDDWKSSSKSTTNDWKSSSETTSNNRATTDIVDGWGSEKNSGSNDSWNKTSDSWKTDNHRSDWDAEKKKNNDWGQSSNSWGNRKTNTWSNAKKQTPRKATNDTQEWSKPQQEPGWEGAKLPWNDEPVT</sequence>
<dbReference type="OrthoDB" id="2148641at2759"/>
<evidence type="ECO:0000256" key="1">
    <source>
        <dbReference type="SAM" id="Coils"/>
    </source>
</evidence>
<evidence type="ECO:0000313" key="4">
    <source>
        <dbReference type="Proteomes" id="UP000253551"/>
    </source>
</evidence>
<protein>
    <submittedName>
        <fullName evidence="3">Uncharacterized protein</fullName>
    </submittedName>
</protein>
<gene>
    <name evidence="3" type="ORF">CU098_003428</name>
</gene>
<proteinExistence type="predicted"/>
<reference evidence="3 4" key="1">
    <citation type="journal article" date="2018" name="G3 (Bethesda)">
        <title>Phylogenetic and Phylogenomic Definition of Rhizopus Species.</title>
        <authorList>
            <person name="Gryganskyi A.P."/>
            <person name="Golan J."/>
            <person name="Dolatabadi S."/>
            <person name="Mondo S."/>
            <person name="Robb S."/>
            <person name="Idnurm A."/>
            <person name="Muszewska A."/>
            <person name="Steczkiewicz K."/>
            <person name="Masonjones S."/>
            <person name="Liao H.L."/>
            <person name="Gajdeczka M.T."/>
            <person name="Anike F."/>
            <person name="Vuek A."/>
            <person name="Anishchenko I.M."/>
            <person name="Voigt K."/>
            <person name="de Hoog G.S."/>
            <person name="Smith M.E."/>
            <person name="Heitman J."/>
            <person name="Vilgalys R."/>
            <person name="Stajich J.E."/>
        </authorList>
    </citation>
    <scope>NUCLEOTIDE SEQUENCE [LARGE SCALE GENOMIC DNA]</scope>
    <source>
        <strain evidence="3 4">LSU 92-RS-03</strain>
    </source>
</reference>
<feature type="compositionally biased region" description="Basic and acidic residues" evidence="2">
    <location>
        <begin position="1028"/>
        <end position="1047"/>
    </location>
</feature>
<feature type="compositionally biased region" description="Polar residues" evidence="2">
    <location>
        <begin position="1014"/>
        <end position="1027"/>
    </location>
</feature>
<dbReference type="STRING" id="4846.A0A367KWS7"/>
<feature type="compositionally biased region" description="Basic and acidic residues" evidence="2">
    <location>
        <begin position="716"/>
        <end position="747"/>
    </location>
</feature>
<comment type="caution">
    <text evidence="3">The sequence shown here is derived from an EMBL/GenBank/DDBJ whole genome shotgun (WGS) entry which is preliminary data.</text>
</comment>
<feature type="compositionally biased region" description="Low complexity" evidence="2">
    <location>
        <begin position="983"/>
        <end position="995"/>
    </location>
</feature>
<evidence type="ECO:0000256" key="2">
    <source>
        <dbReference type="SAM" id="MobiDB-lite"/>
    </source>
</evidence>
<accession>A0A367KWS7</accession>
<feature type="compositionally biased region" description="Polar residues" evidence="2">
    <location>
        <begin position="909"/>
        <end position="923"/>
    </location>
</feature>
<keyword evidence="4" id="KW-1185">Reference proteome</keyword>
<dbReference type="EMBL" id="PJQM01000177">
    <property type="protein sequence ID" value="RCI06332.1"/>
    <property type="molecule type" value="Genomic_DNA"/>
</dbReference>